<dbReference type="RefSeq" id="XP_040806056.1">
    <property type="nucleotide sequence ID" value="XM_040947251.1"/>
</dbReference>
<dbReference type="GeneID" id="63864584"/>
<dbReference type="Gene3D" id="3.40.30.20">
    <property type="match status" value="1"/>
</dbReference>
<evidence type="ECO:0000259" key="5">
    <source>
        <dbReference type="Pfam" id="PF01494"/>
    </source>
</evidence>
<evidence type="ECO:0000256" key="2">
    <source>
        <dbReference type="ARBA" id="ARBA00022630"/>
    </source>
</evidence>
<dbReference type="AlphaFoldDB" id="A0A8G1S267"/>
<evidence type="ECO:0000256" key="4">
    <source>
        <dbReference type="ARBA" id="ARBA00023002"/>
    </source>
</evidence>
<feature type="domain" description="FAD-binding" evidence="5">
    <location>
        <begin position="32"/>
        <end position="389"/>
    </location>
</feature>
<dbReference type="SUPFAM" id="SSF51905">
    <property type="entry name" value="FAD/NAD(P)-binding domain"/>
    <property type="match status" value="1"/>
</dbReference>
<name>A0A8G1S267_9EURO</name>
<dbReference type="Pfam" id="PF07976">
    <property type="entry name" value="Phe_hydrox_dim"/>
    <property type="match status" value="1"/>
</dbReference>
<dbReference type="InterPro" id="IPR036249">
    <property type="entry name" value="Thioredoxin-like_sf"/>
</dbReference>
<dbReference type="Proteomes" id="UP000249789">
    <property type="component" value="Unassembled WGS sequence"/>
</dbReference>
<organism evidence="7 8">
    <name type="scientific">Aspergillus fijiensis CBS 313.89</name>
    <dbReference type="NCBI Taxonomy" id="1448319"/>
    <lineage>
        <taxon>Eukaryota</taxon>
        <taxon>Fungi</taxon>
        <taxon>Dikarya</taxon>
        <taxon>Ascomycota</taxon>
        <taxon>Pezizomycotina</taxon>
        <taxon>Eurotiomycetes</taxon>
        <taxon>Eurotiomycetidae</taxon>
        <taxon>Eurotiales</taxon>
        <taxon>Aspergillaceae</taxon>
        <taxon>Aspergillus</taxon>
    </lineage>
</organism>
<feature type="domain" description="Phenol hydroxylase-like C-terminal dimerisation" evidence="6">
    <location>
        <begin position="433"/>
        <end position="609"/>
    </location>
</feature>
<dbReference type="InterPro" id="IPR036188">
    <property type="entry name" value="FAD/NAD-bd_sf"/>
</dbReference>
<keyword evidence="8" id="KW-1185">Reference proteome</keyword>
<sequence length="616" mass="68618">MNAGLFPFAGLPLPRISPKPKAITRDDRFEGIVVGAGPAGLMLTFLLARYGLTADSNGHADGLQPRTLEVLRSLGLAGPMLDDGRHLSEFAIWEPSAVDGTIQRSSLARTTTPSSRYPHVVTIHQGRVEQILEAGLLQYSATGIQRRSRLVDVHIDPAGDSEFPVVAKVDCDGVVRTIRTRYLVGADGAHSAVRRAAGLELEGNGPDEVWGALDLVVNTDFPDIRRRSLIRSRHGTVFVIPRERNASGEYLTRLYVRMPCESCGFDYTSECELSLRGRTNSNAILEQARRVFGPFYLDIKGEIEWWSCYQTRQRILKQYIVSDADNIGRIFLVGDGMNVSMMDAYNLGWKLAYSIMGLTSVPLDSFQSNAILKTYHSERFPVAQQLIEFDREYAAKFAAAKNMSLCEDRSTARVNDIMGCRRRVNGFSSGCGIQYAESILTRKTGQTASLSRPSLMALATGTRLPDVRLKRYADGEYCDLHDEMFSNGRFRVLCLASSDFLSSDGVSARALHWIGEALLPQFPNDVIEQFVIYPPNRCPRNWSDLPTSLKCHSEMRLYDGLAVQGAYELFEVDVHQGALIILRPDGYIGMIASLERHGLLQDYFTSCLRRRCEQGC</sequence>
<evidence type="ECO:0000256" key="1">
    <source>
        <dbReference type="ARBA" id="ARBA00007801"/>
    </source>
</evidence>
<dbReference type="GO" id="GO:0071949">
    <property type="term" value="F:FAD binding"/>
    <property type="evidence" value="ECO:0007669"/>
    <property type="project" value="InterPro"/>
</dbReference>
<dbReference type="InterPro" id="IPR050641">
    <property type="entry name" value="RIFMO-like"/>
</dbReference>
<gene>
    <name evidence="7" type="ORF">BO72DRAFT_474257</name>
</gene>
<dbReference type="InterPro" id="IPR012941">
    <property type="entry name" value="Phe_hydrox_C_dim_dom"/>
</dbReference>
<dbReference type="VEuPathDB" id="FungiDB:BO72DRAFT_474257"/>
<evidence type="ECO:0000313" key="7">
    <source>
        <dbReference type="EMBL" id="RAK82046.1"/>
    </source>
</evidence>
<protein>
    <submittedName>
        <fullName evidence="7">Uncharacterized protein</fullName>
    </submittedName>
</protein>
<dbReference type="InterPro" id="IPR002938">
    <property type="entry name" value="FAD-bd"/>
</dbReference>
<dbReference type="Gene3D" id="3.30.9.10">
    <property type="entry name" value="D-Amino Acid Oxidase, subunit A, domain 2"/>
    <property type="match status" value="1"/>
</dbReference>
<dbReference type="SUPFAM" id="SSF54373">
    <property type="entry name" value="FAD-linked reductases, C-terminal domain"/>
    <property type="match status" value="1"/>
</dbReference>
<dbReference type="OrthoDB" id="1716816at2759"/>
<accession>A0A8G1S267</accession>
<keyword evidence="2" id="KW-0285">Flavoprotein</keyword>
<dbReference type="Gene3D" id="3.50.50.60">
    <property type="entry name" value="FAD/NAD(P)-binding domain"/>
    <property type="match status" value="1"/>
</dbReference>
<dbReference type="InterPro" id="IPR038220">
    <property type="entry name" value="PHOX_C_sf"/>
</dbReference>
<evidence type="ECO:0000313" key="8">
    <source>
        <dbReference type="Proteomes" id="UP000249789"/>
    </source>
</evidence>
<dbReference type="PANTHER" id="PTHR43004">
    <property type="entry name" value="TRK SYSTEM POTASSIUM UPTAKE PROTEIN"/>
    <property type="match status" value="1"/>
</dbReference>
<evidence type="ECO:0000256" key="3">
    <source>
        <dbReference type="ARBA" id="ARBA00022827"/>
    </source>
</evidence>
<keyword evidence="4" id="KW-0560">Oxidoreductase</keyword>
<dbReference type="EMBL" id="KZ824623">
    <property type="protein sequence ID" value="RAK82046.1"/>
    <property type="molecule type" value="Genomic_DNA"/>
</dbReference>
<dbReference type="SUPFAM" id="SSF52833">
    <property type="entry name" value="Thioredoxin-like"/>
    <property type="match status" value="1"/>
</dbReference>
<dbReference type="GO" id="GO:0016709">
    <property type="term" value="F:oxidoreductase activity, acting on paired donors, with incorporation or reduction of molecular oxygen, NAD(P)H as one donor, and incorporation of one atom of oxygen"/>
    <property type="evidence" value="ECO:0007669"/>
    <property type="project" value="UniProtKB-ARBA"/>
</dbReference>
<dbReference type="Pfam" id="PF01494">
    <property type="entry name" value="FAD_binding_3"/>
    <property type="match status" value="1"/>
</dbReference>
<dbReference type="PRINTS" id="PR00420">
    <property type="entry name" value="RNGMNOXGNASE"/>
</dbReference>
<dbReference type="PANTHER" id="PTHR43004:SF15">
    <property type="entry name" value="MONOOXYGENASE, PUTATIVE (AFU_ORTHOLOGUE AFUA_6G03030)-RELATED"/>
    <property type="match status" value="1"/>
</dbReference>
<keyword evidence="3" id="KW-0274">FAD</keyword>
<reference evidence="7 8" key="1">
    <citation type="submission" date="2018-02" db="EMBL/GenBank/DDBJ databases">
        <title>The genomes of Aspergillus section Nigri reveals drivers in fungal speciation.</title>
        <authorList>
            <consortium name="DOE Joint Genome Institute"/>
            <person name="Vesth T.C."/>
            <person name="Nybo J."/>
            <person name="Theobald S."/>
            <person name="Brandl J."/>
            <person name="Frisvad J.C."/>
            <person name="Nielsen K.F."/>
            <person name="Lyhne E.K."/>
            <person name="Kogle M.E."/>
            <person name="Kuo A."/>
            <person name="Riley R."/>
            <person name="Clum A."/>
            <person name="Nolan M."/>
            <person name="Lipzen A."/>
            <person name="Salamov A."/>
            <person name="Henrissat B."/>
            <person name="Wiebenga A."/>
            <person name="De vries R.P."/>
            <person name="Grigoriev I.V."/>
            <person name="Mortensen U.H."/>
            <person name="Andersen M.R."/>
            <person name="Baker S.E."/>
        </authorList>
    </citation>
    <scope>NUCLEOTIDE SEQUENCE [LARGE SCALE GENOMIC DNA]</scope>
    <source>
        <strain evidence="7 8">CBS 313.89</strain>
    </source>
</reference>
<comment type="similarity">
    <text evidence="1">Belongs to the PheA/TfdB FAD monooxygenase family.</text>
</comment>
<proteinExistence type="inferred from homology"/>
<evidence type="ECO:0000259" key="6">
    <source>
        <dbReference type="Pfam" id="PF07976"/>
    </source>
</evidence>